<dbReference type="InterPro" id="IPR002909">
    <property type="entry name" value="IPT_dom"/>
</dbReference>
<keyword evidence="16" id="KW-1185">Reference proteome</keyword>
<keyword evidence="11" id="KW-0325">Glycoprotein</keyword>
<dbReference type="InterPro" id="IPR013783">
    <property type="entry name" value="Ig-like_fold"/>
</dbReference>
<dbReference type="Pfam" id="PF24479">
    <property type="entry name" value="PSI_PlexinA-B"/>
    <property type="match status" value="1"/>
</dbReference>
<dbReference type="SMART" id="SM00429">
    <property type="entry name" value="IPT"/>
    <property type="match status" value="2"/>
</dbReference>
<evidence type="ECO:0000313" key="15">
    <source>
        <dbReference type="Ensembl" id="ENSACLP00000041638.1"/>
    </source>
</evidence>
<evidence type="ECO:0000256" key="6">
    <source>
        <dbReference type="ARBA" id="ARBA00022737"/>
    </source>
</evidence>
<proteinExistence type="inferred from homology"/>
<dbReference type="SUPFAM" id="SSF101912">
    <property type="entry name" value="Sema domain"/>
    <property type="match status" value="1"/>
</dbReference>
<dbReference type="Pfam" id="PF20170">
    <property type="entry name" value="Plexin_RBD"/>
    <property type="match status" value="2"/>
</dbReference>
<dbReference type="Gene3D" id="2.60.40.10">
    <property type="entry name" value="Immunoglobulins"/>
    <property type="match status" value="2"/>
</dbReference>
<dbReference type="Pfam" id="PF24317">
    <property type="entry name" value="PSI_Plexin-B"/>
    <property type="match status" value="1"/>
</dbReference>
<evidence type="ECO:0000256" key="12">
    <source>
        <dbReference type="PROSITE-ProRule" id="PRU00352"/>
    </source>
</evidence>
<dbReference type="PANTHER" id="PTHR22625:SF9">
    <property type="entry name" value="PLEXIN-B2"/>
    <property type="match status" value="1"/>
</dbReference>
<dbReference type="Pfam" id="PF01437">
    <property type="entry name" value="PSI"/>
    <property type="match status" value="1"/>
</dbReference>
<evidence type="ECO:0000313" key="16">
    <source>
        <dbReference type="Proteomes" id="UP000265100"/>
    </source>
</evidence>
<protein>
    <recommendedName>
        <fullName evidence="14">Sema domain-containing protein</fullName>
    </recommendedName>
</protein>
<dbReference type="SUPFAM" id="SSF103575">
    <property type="entry name" value="Plexin repeat"/>
    <property type="match status" value="1"/>
</dbReference>
<accession>A0AAX7SCG5</accession>
<evidence type="ECO:0000256" key="7">
    <source>
        <dbReference type="ARBA" id="ARBA00022989"/>
    </source>
</evidence>
<keyword evidence="3" id="KW-1003">Cell membrane</keyword>
<evidence type="ECO:0000256" key="9">
    <source>
        <dbReference type="ARBA" id="ARBA00023157"/>
    </source>
</evidence>
<dbReference type="Proteomes" id="UP000265100">
    <property type="component" value="Chromosome 17"/>
</dbReference>
<dbReference type="Ensembl" id="ENSACLT00000084924.1">
    <property type="protein sequence ID" value="ENSACLP00000041638.1"/>
    <property type="gene ID" value="ENSACLG00000013581.2"/>
</dbReference>
<evidence type="ECO:0000256" key="10">
    <source>
        <dbReference type="ARBA" id="ARBA00023170"/>
    </source>
</evidence>
<dbReference type="GO" id="GO:0030334">
    <property type="term" value="P:regulation of cell migration"/>
    <property type="evidence" value="ECO:0007669"/>
    <property type="project" value="TreeGrafter"/>
</dbReference>
<organism evidence="15 16">
    <name type="scientific">Astatotilapia calliptera</name>
    <name type="common">Eastern happy</name>
    <name type="synonym">Chromis callipterus</name>
    <dbReference type="NCBI Taxonomy" id="8154"/>
    <lineage>
        <taxon>Eukaryota</taxon>
        <taxon>Metazoa</taxon>
        <taxon>Chordata</taxon>
        <taxon>Craniata</taxon>
        <taxon>Vertebrata</taxon>
        <taxon>Euteleostomi</taxon>
        <taxon>Actinopterygii</taxon>
        <taxon>Neopterygii</taxon>
        <taxon>Teleostei</taxon>
        <taxon>Neoteleostei</taxon>
        <taxon>Acanthomorphata</taxon>
        <taxon>Ovalentaria</taxon>
        <taxon>Cichlomorphae</taxon>
        <taxon>Cichliformes</taxon>
        <taxon>Cichlidae</taxon>
        <taxon>African cichlids</taxon>
        <taxon>Pseudocrenilabrinae</taxon>
        <taxon>Haplochromini</taxon>
        <taxon>Astatotilapia</taxon>
    </lineage>
</organism>
<keyword evidence="8 13" id="KW-0472">Membrane</keyword>
<dbReference type="SUPFAM" id="SSF48350">
    <property type="entry name" value="GTPase activation domain, GAP"/>
    <property type="match status" value="1"/>
</dbReference>
<reference evidence="15" key="3">
    <citation type="submission" date="2025-09" db="UniProtKB">
        <authorList>
            <consortium name="Ensembl"/>
        </authorList>
    </citation>
    <scope>IDENTIFICATION</scope>
</reference>
<dbReference type="GO" id="GO:0005886">
    <property type="term" value="C:plasma membrane"/>
    <property type="evidence" value="ECO:0007669"/>
    <property type="project" value="UniProtKB-SubCell"/>
</dbReference>
<keyword evidence="5" id="KW-0732">Signal</keyword>
<evidence type="ECO:0000256" key="1">
    <source>
        <dbReference type="ARBA" id="ARBA00004251"/>
    </source>
</evidence>
<dbReference type="Pfam" id="PF08337">
    <property type="entry name" value="Plexin_cytopl"/>
    <property type="match status" value="1"/>
</dbReference>
<dbReference type="InterPro" id="IPR031148">
    <property type="entry name" value="Plexin"/>
</dbReference>
<dbReference type="Gene3D" id="2.130.10.10">
    <property type="entry name" value="YVTN repeat-like/Quinoprotein amine dehydrogenase"/>
    <property type="match status" value="1"/>
</dbReference>
<dbReference type="InterPro" id="IPR014756">
    <property type="entry name" value="Ig_E-set"/>
</dbReference>
<comment type="similarity">
    <text evidence="2">Belongs to the plexin family.</text>
</comment>
<dbReference type="InterPro" id="IPR001627">
    <property type="entry name" value="Semap_dom"/>
</dbReference>
<keyword evidence="7 13" id="KW-1133">Transmembrane helix</keyword>
<evidence type="ECO:0000256" key="2">
    <source>
        <dbReference type="ARBA" id="ARBA00010297"/>
    </source>
</evidence>
<dbReference type="Gene3D" id="3.10.20.90">
    <property type="entry name" value="Phosphatidylinositol 3-kinase Catalytic Subunit, Chain A, domain 1"/>
    <property type="match status" value="1"/>
</dbReference>
<reference evidence="15" key="2">
    <citation type="submission" date="2025-08" db="UniProtKB">
        <authorList>
            <consortium name="Ensembl"/>
        </authorList>
    </citation>
    <scope>IDENTIFICATION</scope>
</reference>
<dbReference type="Gene3D" id="1.10.506.10">
    <property type="entry name" value="GTPase Activation - p120gap, domain 1"/>
    <property type="match status" value="2"/>
</dbReference>
<dbReference type="GO" id="GO:0002116">
    <property type="term" value="C:semaphorin receptor complex"/>
    <property type="evidence" value="ECO:0007669"/>
    <property type="project" value="TreeGrafter"/>
</dbReference>
<dbReference type="SMART" id="SM00630">
    <property type="entry name" value="Sema"/>
    <property type="match status" value="1"/>
</dbReference>
<dbReference type="InterPro" id="IPR008936">
    <property type="entry name" value="Rho_GTPase_activation_prot"/>
</dbReference>
<keyword evidence="9" id="KW-1015">Disulfide bond</keyword>
<feature type="domain" description="Sema" evidence="14">
    <location>
        <begin position="1"/>
        <end position="443"/>
    </location>
</feature>
<reference evidence="15" key="1">
    <citation type="submission" date="2018-05" db="EMBL/GenBank/DDBJ databases">
        <authorList>
            <person name="Datahose"/>
        </authorList>
    </citation>
    <scope>NUCLEOTIDE SEQUENCE</scope>
</reference>
<name>A0AAX7SCG5_ASTCA</name>
<feature type="transmembrane region" description="Helical" evidence="13">
    <location>
        <begin position="915"/>
        <end position="939"/>
    </location>
</feature>
<dbReference type="PANTHER" id="PTHR22625">
    <property type="entry name" value="PLEXIN"/>
    <property type="match status" value="1"/>
</dbReference>
<dbReference type="InterPro" id="IPR016201">
    <property type="entry name" value="PSI"/>
</dbReference>
<keyword evidence="10" id="KW-0675">Receptor</keyword>
<dbReference type="InterPro" id="IPR036352">
    <property type="entry name" value="Semap_dom_sf"/>
</dbReference>
<sequence>MLDPLKLGSLCYRPSHGENAVFSSETLINNVVADPHTGRLYVGAVNAIYQLNSDLNLEFQAKTGPKKDNRQCTPPVNDACEEAVETNNHNKLLLVHGTKDVLVVCGSLFRGICSLRNLSKVDHQLYFSDNKGEKSYVASAEEGVSVVGVMSYFTEEKDNLTVFLVAKGYGSHDSTKLISTRILQDHRDWVVFDSIIEASAVQANPFVLLYLHDFRFAFKDRGFVYFLFSRTLGVQDTKNFTFISRMCENDHFYYSYTELQLNCSATNKYNKVQVMIVHFADTEISCQQFSITLSSDSEKRILCMYPLKAINDKLVQIIGACYSNSGIIDHKPNDMAHRYKCGAEFLPSPLASKAEFALTAEPSLTHKAHLTAVAVAEEMGHAVAFVGTATGEVLKVHLSAHPEVYGRAAGKVSGDKVNKNLLFDSSLEHLYITTEKKVRLVPVQACQQETSCHSCIGLKDPYCGWCVLEGKCTRKQDCGRSSELNTWLWSPDGKCVQIQGFNPCIACVTSKWGCQWDAQTHSCSDDDHNVNGDYIIKPQQSDNCPQFESPEPALIPVGYQIPISFQGRNLDSYMVRSVRAADLLEQEVAKEEETSNLTLSSQSSSSSSSPLLAAVSPTVVLYSCSVGREDCSLCKHADSKYQCVWCAASHSCVYRELCRSPQPAQCPNPEITDISPRYGPLNGRISVTIKGSNMGIKKDDIKKITVAGVDCIHQEDRYSVSTRYSNRSDGERSGTSQVYFTYRVRQDLPLTHERGPAAGGTVITIGGKDLDTATKEDVAVTVGGVPCEVLSFGTEITCKTGRYRGQKVPSDRLTVTVKYGTNTTKDIHGAYQYSENPKISDYNPKASFICRTRLHQSLRSRSTESHMEENVYNNEDIKQREESFQVQQHVVCLQVKFGHGEWVVGSVYYSRKDDIPLAIIIPAVIIPMLLFIAVSVYCYRRKSQQAEREYEKVKHQLENLEESVRDRCKKEFTDLMIEMEDHTSDLSEGRIPFLDYKTYTNRNFFLPSKDGANDPMITGKLQIPEARRATVAQALNQFSNLLNSKTFLINFIHTLERRPDFNARSRGYFASLLTVALHGKLEYYTDIMRTLLLELMDEHVQNKNPKLMLRRSETVVERMLCNWMSICLYQFLRDTAGEPLYKLFKALKHQIEKGPVDAKMKKAKYTLNDTGLLGDDVEYSVLTLQVLVHGEGPDVTPVKVLNCDTISQVRIFFYFQKWRPGSTGQILSDLDLTSQKEGRWKRLNTLAHYNVRDNATLVLSRVLHTHPVSPAENALLEDDNTFHLVRQPDEIDEVKSKRGSMKDKAMTKAITEIYLTRLLSVKGTLQQFVDNFFRSVLCSSSVVPPAVKYFFDFLDEQAQRHDNVDEETLHIWKTNSLPMRFWVNILRNPHFIFDVHVTEVVDASLHVIAQTFMDACTKTEHKLSRESPSNKLLYAKEISTYKKMVDDYYRGIRQMVPVSDQDMNTHLAEVSRQHTDKLNTQVALNQLYQFASKYYDVIIQSLDEDPAAQNKQLTLRLQQVAAALENKVTDL</sequence>
<dbReference type="GO" id="GO:0050772">
    <property type="term" value="P:positive regulation of axonogenesis"/>
    <property type="evidence" value="ECO:0007669"/>
    <property type="project" value="TreeGrafter"/>
</dbReference>
<dbReference type="CDD" id="cd12792">
    <property type="entry name" value="RasGAP_plexin_B2"/>
    <property type="match status" value="1"/>
</dbReference>
<evidence type="ECO:0000256" key="13">
    <source>
        <dbReference type="SAM" id="Phobius"/>
    </source>
</evidence>
<keyword evidence="4 13" id="KW-0812">Transmembrane</keyword>
<dbReference type="GO" id="GO:0017154">
    <property type="term" value="F:semaphorin receptor activity"/>
    <property type="evidence" value="ECO:0007669"/>
    <property type="project" value="InterPro"/>
</dbReference>
<dbReference type="InterPro" id="IPR002165">
    <property type="entry name" value="Plexin_repeat"/>
</dbReference>
<dbReference type="GeneTree" id="ENSGT01150000286928"/>
<evidence type="ECO:0000256" key="11">
    <source>
        <dbReference type="ARBA" id="ARBA00023180"/>
    </source>
</evidence>
<dbReference type="GO" id="GO:0008360">
    <property type="term" value="P:regulation of cell shape"/>
    <property type="evidence" value="ECO:0007669"/>
    <property type="project" value="TreeGrafter"/>
</dbReference>
<dbReference type="SUPFAM" id="SSF81296">
    <property type="entry name" value="E set domains"/>
    <property type="match status" value="2"/>
</dbReference>
<dbReference type="SMART" id="SM00423">
    <property type="entry name" value="PSI"/>
    <property type="match status" value="3"/>
</dbReference>
<keyword evidence="6" id="KW-0677">Repeat</keyword>
<evidence type="ECO:0000259" key="14">
    <source>
        <dbReference type="PROSITE" id="PS51004"/>
    </source>
</evidence>
<evidence type="ECO:0000256" key="3">
    <source>
        <dbReference type="ARBA" id="ARBA00022475"/>
    </source>
</evidence>
<comment type="caution">
    <text evidence="12">Lacks conserved residue(s) required for the propagation of feature annotation.</text>
</comment>
<evidence type="ECO:0000256" key="5">
    <source>
        <dbReference type="ARBA" id="ARBA00022729"/>
    </source>
</evidence>
<dbReference type="InterPro" id="IPR057533">
    <property type="entry name" value="PSI_Plexin-B"/>
</dbReference>
<dbReference type="Pfam" id="PF01833">
    <property type="entry name" value="TIG"/>
    <property type="match status" value="2"/>
</dbReference>
<dbReference type="PROSITE" id="PS51004">
    <property type="entry name" value="SEMA"/>
    <property type="match status" value="1"/>
</dbReference>
<dbReference type="InterPro" id="IPR046800">
    <property type="entry name" value="Plexin_RBD"/>
</dbReference>
<dbReference type="GO" id="GO:0007162">
    <property type="term" value="P:negative regulation of cell adhesion"/>
    <property type="evidence" value="ECO:0007669"/>
    <property type="project" value="TreeGrafter"/>
</dbReference>
<dbReference type="InterPro" id="IPR015943">
    <property type="entry name" value="WD40/YVTN_repeat-like_dom_sf"/>
</dbReference>
<comment type="subcellular location">
    <subcellularLocation>
        <location evidence="1">Cell membrane</location>
        <topology evidence="1">Single-pass type I membrane protein</topology>
    </subcellularLocation>
</comment>
<dbReference type="InterPro" id="IPR013548">
    <property type="entry name" value="Plexin_cytoplasmic_RasGAP_dom"/>
</dbReference>
<evidence type="ECO:0000256" key="8">
    <source>
        <dbReference type="ARBA" id="ARBA00023136"/>
    </source>
</evidence>
<dbReference type="Gene3D" id="3.30.1680.10">
    <property type="entry name" value="ligand-binding face of the semaphorins, domain 2"/>
    <property type="match status" value="1"/>
</dbReference>
<dbReference type="GO" id="GO:0007411">
    <property type="term" value="P:axon guidance"/>
    <property type="evidence" value="ECO:0007669"/>
    <property type="project" value="UniProtKB-ARBA"/>
</dbReference>
<evidence type="ECO:0000256" key="4">
    <source>
        <dbReference type="ARBA" id="ARBA00022692"/>
    </source>
</evidence>